<evidence type="ECO:0000313" key="3">
    <source>
        <dbReference type="EMBL" id="ANB13097.1"/>
    </source>
</evidence>
<dbReference type="Pfam" id="PF02466">
    <property type="entry name" value="Tim17"/>
    <property type="match status" value="1"/>
</dbReference>
<evidence type="ECO:0000313" key="4">
    <source>
        <dbReference type="Proteomes" id="UP000189580"/>
    </source>
</evidence>
<dbReference type="PANTHER" id="PTHR37852:SF1">
    <property type="entry name" value="HIG1 DOMAIN-CONTAINING PROTEIN"/>
    <property type="match status" value="1"/>
</dbReference>
<dbReference type="GeneID" id="30033171"/>
<gene>
    <name evidence="3" type="ORF">AWJ20_1376</name>
</gene>
<feature type="transmembrane region" description="Helical" evidence="2">
    <location>
        <begin position="44"/>
        <end position="63"/>
    </location>
</feature>
<accession>A0A161HJW0</accession>
<sequence length="200" mass="22306">MTSTEAAVGNGDPKPVKDRPSITKELAHLAELNRSQRLGISPELRIVGATAISGLYGLLTGFYNGYNQSSLQYLAENAHRLPRTKGAWYFYYKRKNYVVLKASMIQSVRSGVKFGTAAMMYFGIEAYLDHVRHTIDFISTIASSGTVGVAYGIFNKLGRKQIARSARSFMAFGAIIGLTQDGMRFARGNDVWYLRFLRRN</sequence>
<keyword evidence="2" id="KW-0812">Transmembrane</keyword>
<dbReference type="RefSeq" id="XP_018735574.1">
    <property type="nucleotide sequence ID" value="XM_018878251.1"/>
</dbReference>
<dbReference type="OrthoDB" id="5584028at2759"/>
<evidence type="ECO:0000256" key="1">
    <source>
        <dbReference type="SAM" id="MobiDB-lite"/>
    </source>
</evidence>
<dbReference type="AlphaFoldDB" id="A0A161HJW0"/>
<organism evidence="3 4">
    <name type="scientific">Sugiyamaella lignohabitans</name>
    <dbReference type="NCBI Taxonomy" id="796027"/>
    <lineage>
        <taxon>Eukaryota</taxon>
        <taxon>Fungi</taxon>
        <taxon>Dikarya</taxon>
        <taxon>Ascomycota</taxon>
        <taxon>Saccharomycotina</taxon>
        <taxon>Dipodascomycetes</taxon>
        <taxon>Dipodascales</taxon>
        <taxon>Trichomonascaceae</taxon>
        <taxon>Sugiyamaella</taxon>
    </lineage>
</organism>
<dbReference type="PANTHER" id="PTHR37852">
    <property type="entry name" value="YALI0B21208P"/>
    <property type="match status" value="1"/>
</dbReference>
<protein>
    <submittedName>
        <fullName evidence="3">Uncharacterized protein</fullName>
    </submittedName>
</protein>
<name>A0A161HJW0_9ASCO</name>
<reference evidence="3 4" key="1">
    <citation type="submission" date="2016-02" db="EMBL/GenBank/DDBJ databases">
        <title>Complete genome sequence and transcriptome regulation of the pentose utilising yeast Sugiyamaella lignohabitans.</title>
        <authorList>
            <person name="Bellasio M."/>
            <person name="Peymann A."/>
            <person name="Valli M."/>
            <person name="Sipitzky M."/>
            <person name="Graf A."/>
            <person name="Sauer M."/>
            <person name="Marx H."/>
            <person name="Mattanovich D."/>
        </authorList>
    </citation>
    <scope>NUCLEOTIDE SEQUENCE [LARGE SCALE GENOMIC DNA]</scope>
    <source>
        <strain evidence="3 4">CBS 10342</strain>
    </source>
</reference>
<dbReference type="EMBL" id="CP014501">
    <property type="protein sequence ID" value="ANB13097.1"/>
    <property type="molecule type" value="Genomic_DNA"/>
</dbReference>
<keyword evidence="2" id="KW-0472">Membrane</keyword>
<feature type="region of interest" description="Disordered" evidence="1">
    <location>
        <begin position="1"/>
        <end position="20"/>
    </location>
</feature>
<proteinExistence type="predicted"/>
<keyword evidence="2" id="KW-1133">Transmembrane helix</keyword>
<feature type="transmembrane region" description="Helical" evidence="2">
    <location>
        <begin position="137"/>
        <end position="154"/>
    </location>
</feature>
<evidence type="ECO:0000256" key="2">
    <source>
        <dbReference type="SAM" id="Phobius"/>
    </source>
</evidence>
<keyword evidence="4" id="KW-1185">Reference proteome</keyword>
<dbReference type="Proteomes" id="UP000189580">
    <property type="component" value="Chromosome a"/>
</dbReference>
<dbReference type="KEGG" id="slb:AWJ20_1376"/>